<feature type="signal peptide" evidence="2">
    <location>
        <begin position="1"/>
        <end position="24"/>
    </location>
</feature>
<evidence type="ECO:0000256" key="1">
    <source>
        <dbReference type="SAM" id="MobiDB-lite"/>
    </source>
</evidence>
<reference evidence="3 4" key="1">
    <citation type="submission" date="2017-11" db="EMBL/GenBank/DDBJ databases">
        <title>Comparitive Functional Genomics of Dry Heat Resistant strains isolated from the Viking Spacecraft.</title>
        <authorList>
            <person name="Seuylemezian A."/>
            <person name="Cooper K."/>
            <person name="Vaishampayan P."/>
        </authorList>
    </citation>
    <scope>NUCLEOTIDE SEQUENCE [LARGE SCALE GENOMIC DNA]</scope>
    <source>
        <strain evidence="3 4">V1-29</strain>
    </source>
</reference>
<feature type="region of interest" description="Disordered" evidence="1">
    <location>
        <begin position="21"/>
        <end position="65"/>
    </location>
</feature>
<feature type="compositionally biased region" description="Basic and acidic residues" evidence="1">
    <location>
        <begin position="30"/>
        <end position="54"/>
    </location>
</feature>
<dbReference type="OrthoDB" id="2735367at2"/>
<proteinExistence type="predicted"/>
<dbReference type="EMBL" id="PGUY01000048">
    <property type="protein sequence ID" value="PLT28942.1"/>
    <property type="molecule type" value="Genomic_DNA"/>
</dbReference>
<protein>
    <recommendedName>
        <fullName evidence="5">Lipoprotein</fullName>
    </recommendedName>
</protein>
<evidence type="ECO:0008006" key="5">
    <source>
        <dbReference type="Google" id="ProtNLM"/>
    </source>
</evidence>
<keyword evidence="4" id="KW-1185">Reference proteome</keyword>
<evidence type="ECO:0000313" key="4">
    <source>
        <dbReference type="Proteomes" id="UP000234748"/>
    </source>
</evidence>
<dbReference type="AlphaFoldDB" id="A0A2N5M3M9"/>
<dbReference type="Proteomes" id="UP000234748">
    <property type="component" value="Unassembled WGS sequence"/>
</dbReference>
<evidence type="ECO:0000313" key="3">
    <source>
        <dbReference type="EMBL" id="PLT28942.1"/>
    </source>
</evidence>
<gene>
    <name evidence="3" type="ORF">CUU66_15740</name>
</gene>
<dbReference type="RefSeq" id="WP_101643832.1">
    <property type="nucleotide sequence ID" value="NZ_PGUY01000048.1"/>
</dbReference>
<organism evidence="3 4">
    <name type="scientific">Peribacillus deserti</name>
    <dbReference type="NCBI Taxonomy" id="673318"/>
    <lineage>
        <taxon>Bacteria</taxon>
        <taxon>Bacillati</taxon>
        <taxon>Bacillota</taxon>
        <taxon>Bacilli</taxon>
        <taxon>Bacillales</taxon>
        <taxon>Bacillaceae</taxon>
        <taxon>Peribacillus</taxon>
    </lineage>
</organism>
<sequence length="221" mass="24557">MLKFSKILLGTGILALSLAGCGTAEQESSAPKKETAEHKDHNAGKPSQDTKKNPATEPASSEKQNTMRVMEQNLQYKMNGADKQETAFLKNSDNQHFSMYVLPGYELSAEEPGKDIVFLKDQDSVYMRIELLSNPVWQEEEEMAKAQLMAVSDKISTPALPNFDVKNAAAFEASNDEENVTVVIIKDTNNPVKLTMFTNKDQDHRSAMLEMAKTILKKPSN</sequence>
<name>A0A2N5M3M9_9BACI</name>
<dbReference type="PROSITE" id="PS51257">
    <property type="entry name" value="PROKAR_LIPOPROTEIN"/>
    <property type="match status" value="1"/>
</dbReference>
<feature type="chain" id="PRO_5038545752" description="Lipoprotein" evidence="2">
    <location>
        <begin position="25"/>
        <end position="221"/>
    </location>
</feature>
<comment type="caution">
    <text evidence="3">The sequence shown here is derived from an EMBL/GenBank/DDBJ whole genome shotgun (WGS) entry which is preliminary data.</text>
</comment>
<accession>A0A2N5M3M9</accession>
<evidence type="ECO:0000256" key="2">
    <source>
        <dbReference type="SAM" id="SignalP"/>
    </source>
</evidence>
<keyword evidence="2" id="KW-0732">Signal</keyword>